<dbReference type="Proteomes" id="UP001317629">
    <property type="component" value="Chromosome"/>
</dbReference>
<evidence type="ECO:0000313" key="3">
    <source>
        <dbReference type="EMBL" id="BDV35985.1"/>
    </source>
</evidence>
<protein>
    <submittedName>
        <fullName evidence="3">Glycosyl transferase</fullName>
    </submittedName>
</protein>
<dbReference type="PANTHER" id="PTHR12526:SF635">
    <property type="entry name" value="GLYCOSYL TRANSFERASE GROUP 1"/>
    <property type="match status" value="1"/>
</dbReference>
<feature type="domain" description="Glycosyl transferase family 1" evidence="1">
    <location>
        <begin position="208"/>
        <end position="374"/>
    </location>
</feature>
<keyword evidence="3" id="KW-0808">Transferase</keyword>
<reference evidence="3 4" key="1">
    <citation type="journal article" date="2023" name="Int. J. Syst. Evol. Microbiol.">
        <title>Methylocystis iwaonis sp. nov., a type II methane-oxidizing bacterium from surface soil of a rice paddy field in Japan, and emended description of the genus Methylocystis (ex Whittenbury et al. 1970) Bowman et al. 1993.</title>
        <authorList>
            <person name="Kaise H."/>
            <person name="Sawadogo J.B."/>
            <person name="Alam M.S."/>
            <person name="Ueno C."/>
            <person name="Dianou D."/>
            <person name="Shinjo R."/>
            <person name="Asakawa S."/>
        </authorList>
    </citation>
    <scope>NUCLEOTIDE SEQUENCE [LARGE SCALE GENOMIC DNA]</scope>
    <source>
        <strain evidence="3 4">SS37A-Re</strain>
    </source>
</reference>
<dbReference type="CDD" id="cd03819">
    <property type="entry name" value="GT4_WavL-like"/>
    <property type="match status" value="1"/>
</dbReference>
<gene>
    <name evidence="3" type="ORF">SS37A_35140</name>
</gene>
<organism evidence="3 4">
    <name type="scientific">Methylocystis iwaonis</name>
    <dbReference type="NCBI Taxonomy" id="2885079"/>
    <lineage>
        <taxon>Bacteria</taxon>
        <taxon>Pseudomonadati</taxon>
        <taxon>Pseudomonadota</taxon>
        <taxon>Alphaproteobacteria</taxon>
        <taxon>Hyphomicrobiales</taxon>
        <taxon>Methylocystaceae</taxon>
        <taxon>Methylocystis</taxon>
    </lineage>
</organism>
<evidence type="ECO:0000313" key="4">
    <source>
        <dbReference type="Proteomes" id="UP001317629"/>
    </source>
</evidence>
<dbReference type="Pfam" id="PF00534">
    <property type="entry name" value="Glycos_transf_1"/>
    <property type="match status" value="1"/>
</dbReference>
<accession>A0ABM8ED93</accession>
<name>A0ABM8ED93_9HYPH</name>
<dbReference type="InterPro" id="IPR001296">
    <property type="entry name" value="Glyco_trans_1"/>
</dbReference>
<evidence type="ECO:0000259" key="1">
    <source>
        <dbReference type="Pfam" id="PF00534"/>
    </source>
</evidence>
<evidence type="ECO:0000259" key="2">
    <source>
        <dbReference type="Pfam" id="PF13439"/>
    </source>
</evidence>
<sequence length="410" mass="44211">MELVARPLMPQTLAPPKAPAADQSLVGRTVLQIVPDLQSGGAERATIDMAEALALAGGRCLVASRGGRMVSELQSKGGIWIPFPAATKNPFAMALNSVQLARILRDEGVDIVHARSRAPAWVAYYATRQTGAKFVTTYHSAYYGTSPIKLRYNAVMATGDTVIAISEFAAQRIRQLHPDASERVVVIPRGADLRVFSPDAVSPSRVQRLRAQWNVAAHERVVLLPARLAARKGHAVMIEAAKRLAASDMSDIRILFVGDPHSENFRQAIETQIQRAGVSDLVRNAGHCDDMPAAYLAAAAVVAPSIEPEAFGRVAIEAQAMGAPVIVSDIGASPEIVQAPPQTPRHQATGWRVPPGDPVALARAIGEALSLTASARDELMLRARDNVQSRFSIEQMQRATLDVYRRLLQQ</sequence>
<dbReference type="GO" id="GO:0016740">
    <property type="term" value="F:transferase activity"/>
    <property type="evidence" value="ECO:0007669"/>
    <property type="project" value="UniProtKB-KW"/>
</dbReference>
<feature type="domain" description="Glycosyltransferase subfamily 4-like N-terminal" evidence="2">
    <location>
        <begin position="40"/>
        <end position="193"/>
    </location>
</feature>
<dbReference type="SUPFAM" id="SSF53756">
    <property type="entry name" value="UDP-Glycosyltransferase/glycogen phosphorylase"/>
    <property type="match status" value="1"/>
</dbReference>
<dbReference type="Pfam" id="PF13439">
    <property type="entry name" value="Glyco_transf_4"/>
    <property type="match status" value="1"/>
</dbReference>
<proteinExistence type="predicted"/>
<dbReference type="InterPro" id="IPR028098">
    <property type="entry name" value="Glyco_trans_4-like_N"/>
</dbReference>
<dbReference type="PANTHER" id="PTHR12526">
    <property type="entry name" value="GLYCOSYLTRANSFERASE"/>
    <property type="match status" value="1"/>
</dbReference>
<dbReference type="EMBL" id="AP027142">
    <property type="protein sequence ID" value="BDV35985.1"/>
    <property type="molecule type" value="Genomic_DNA"/>
</dbReference>
<dbReference type="Gene3D" id="3.40.50.2000">
    <property type="entry name" value="Glycogen Phosphorylase B"/>
    <property type="match status" value="2"/>
</dbReference>
<keyword evidence="4" id="KW-1185">Reference proteome</keyword>